<name>A0A0E2ASX3_BACFG</name>
<reference evidence="1 2" key="1">
    <citation type="submission" date="2012-02" db="EMBL/GenBank/DDBJ databases">
        <title>The Genome Sequence of Bacteroides fragilis CL07T12C05.</title>
        <authorList>
            <consortium name="The Broad Institute Genome Sequencing Platform"/>
            <person name="Earl A."/>
            <person name="Ward D."/>
            <person name="Feldgarden M."/>
            <person name="Gevers D."/>
            <person name="Zitomersky N.L."/>
            <person name="Coyne M.J."/>
            <person name="Comstock L.E."/>
            <person name="Young S.K."/>
            <person name="Zeng Q."/>
            <person name="Gargeya S."/>
            <person name="Fitzgerald M."/>
            <person name="Haas B."/>
            <person name="Abouelleil A."/>
            <person name="Alvarado L."/>
            <person name="Arachchi H.M."/>
            <person name="Berlin A."/>
            <person name="Chapman S.B."/>
            <person name="Gearin G."/>
            <person name="Goldberg J."/>
            <person name="Griggs A."/>
            <person name="Gujja S."/>
            <person name="Hansen M."/>
            <person name="Heiman D."/>
            <person name="Howarth C."/>
            <person name="Larimer J."/>
            <person name="Lui A."/>
            <person name="MacDonald P.J.P."/>
            <person name="McCowen C."/>
            <person name="Montmayeur A."/>
            <person name="Murphy C."/>
            <person name="Neiman D."/>
            <person name="Pearson M."/>
            <person name="Priest M."/>
            <person name="Roberts A."/>
            <person name="Saif S."/>
            <person name="Shea T."/>
            <person name="Sisk P."/>
            <person name="Stolte C."/>
            <person name="Sykes S."/>
            <person name="Wortman J."/>
            <person name="Nusbaum C."/>
            <person name="Birren B."/>
        </authorList>
    </citation>
    <scope>NUCLEOTIDE SEQUENCE [LARGE SCALE GENOMIC DNA]</scope>
    <source>
        <strain evidence="1 2">CL07T12C05</strain>
    </source>
</reference>
<dbReference type="HOGENOM" id="CLU_3395038_0_0_10"/>
<dbReference type="EMBL" id="AGXN01000007">
    <property type="protein sequence ID" value="EIY98559.1"/>
    <property type="molecule type" value="Genomic_DNA"/>
</dbReference>
<organism evidence="1 2">
    <name type="scientific">Bacteroides fragilis CL07T12C05</name>
    <dbReference type="NCBI Taxonomy" id="997883"/>
    <lineage>
        <taxon>Bacteria</taxon>
        <taxon>Pseudomonadati</taxon>
        <taxon>Bacteroidota</taxon>
        <taxon>Bacteroidia</taxon>
        <taxon>Bacteroidales</taxon>
        <taxon>Bacteroidaceae</taxon>
        <taxon>Bacteroides</taxon>
    </lineage>
</organism>
<comment type="caution">
    <text evidence="1">The sequence shown here is derived from an EMBL/GenBank/DDBJ whole genome shotgun (WGS) entry which is preliminary data.</text>
</comment>
<accession>A0A0E2ASX3</accession>
<dbReference type="Proteomes" id="UP000003879">
    <property type="component" value="Unassembled WGS sequence"/>
</dbReference>
<dbReference type="AlphaFoldDB" id="A0A0E2ASX3"/>
<gene>
    <name evidence="1" type="ORF">HMPREF1056_01428</name>
</gene>
<evidence type="ECO:0000313" key="1">
    <source>
        <dbReference type="EMBL" id="EIY98559.1"/>
    </source>
</evidence>
<sequence>MKNLTFSSPFVAQETVNLLNCNAFIIPPGTS</sequence>
<protein>
    <submittedName>
        <fullName evidence="1">Uncharacterized protein</fullName>
    </submittedName>
</protein>
<evidence type="ECO:0000313" key="2">
    <source>
        <dbReference type="Proteomes" id="UP000003879"/>
    </source>
</evidence>
<proteinExistence type="predicted"/>